<name>A0A6H9YQB9_9ACTN</name>
<comment type="caution">
    <text evidence="1">The sequence shown here is derived from an EMBL/GenBank/DDBJ whole genome shotgun (WGS) entry which is preliminary data.</text>
</comment>
<sequence length="211" mass="23856">MNEVLHAGLAEIRTKLEVVRRTEAEHGFGVILEEPRELEDIPELPDGVTEVFRLFYRLGGDYFCFRQPDAIQSPRTWAARRVEPGCPLGWPLEIGYERYGMPADVLEHIDGGAPIRLDLNDGTVYYVDPDDYIFFYKHVEVEEIDSEDFAGDIVTFFNHHVLGEGYPQLVEAVLGSRAVTEHDRRGRHRDRWMRLLAESGLLSGGGPGTAG</sequence>
<accession>A0A6H9YQB9</accession>
<evidence type="ECO:0000313" key="2">
    <source>
        <dbReference type="Proteomes" id="UP000468735"/>
    </source>
</evidence>
<protein>
    <submittedName>
        <fullName evidence="1">Uncharacterized protein</fullName>
    </submittedName>
</protein>
<reference evidence="1 2" key="1">
    <citation type="submission" date="2019-09" db="EMBL/GenBank/DDBJ databases">
        <title>Actinomadura physcomitrii sp. nov., a novel actinomycete isolated from moss [Physcomitrium sphaericum (Ludw) Fuernr].</title>
        <authorList>
            <person name="Zhuang X."/>
            <person name="Liu C."/>
        </authorList>
    </citation>
    <scope>NUCLEOTIDE SEQUENCE [LARGE SCALE GENOMIC DNA]</scope>
    <source>
        <strain evidence="1 2">HMC1</strain>
    </source>
</reference>
<dbReference type="AlphaFoldDB" id="A0A6H9YQB9"/>
<evidence type="ECO:0000313" key="1">
    <source>
        <dbReference type="EMBL" id="KAB2343716.1"/>
    </source>
</evidence>
<dbReference type="RefSeq" id="WP_151565940.1">
    <property type="nucleotide sequence ID" value="NZ_WBMT01000018.1"/>
</dbReference>
<dbReference type="EMBL" id="WBMT01000018">
    <property type="protein sequence ID" value="KAB2343716.1"/>
    <property type="molecule type" value="Genomic_DNA"/>
</dbReference>
<proteinExistence type="predicted"/>
<dbReference type="Proteomes" id="UP000468735">
    <property type="component" value="Unassembled WGS sequence"/>
</dbReference>
<gene>
    <name evidence="1" type="ORF">F8566_33890</name>
</gene>
<keyword evidence="2" id="KW-1185">Reference proteome</keyword>
<organism evidence="1 2">
    <name type="scientific">Actinomadura rudentiformis</name>
    <dbReference type="NCBI Taxonomy" id="359158"/>
    <lineage>
        <taxon>Bacteria</taxon>
        <taxon>Bacillati</taxon>
        <taxon>Actinomycetota</taxon>
        <taxon>Actinomycetes</taxon>
        <taxon>Streptosporangiales</taxon>
        <taxon>Thermomonosporaceae</taxon>
        <taxon>Actinomadura</taxon>
    </lineage>
</organism>
<dbReference type="OrthoDB" id="3465414at2"/>